<evidence type="ECO:0000313" key="2">
    <source>
        <dbReference type="Proteomes" id="UP000234323"/>
    </source>
</evidence>
<dbReference type="Proteomes" id="UP000234323">
    <property type="component" value="Unassembled WGS sequence"/>
</dbReference>
<comment type="caution">
    <text evidence="1">The sequence shown here is derived from an EMBL/GenBank/DDBJ whole genome shotgun (WGS) entry which is preliminary data.</text>
</comment>
<evidence type="ECO:0000313" key="1">
    <source>
        <dbReference type="EMBL" id="PKY62173.1"/>
    </source>
</evidence>
<sequence>MASDSWKLLTAEEDKANGKVVTRLIENYNKARKTRKTGIVDESDLVDKNDPVEETTTDSPILFLWFSLPTY</sequence>
<gene>
    <name evidence="1" type="ORF">RhiirA4_488202</name>
</gene>
<protein>
    <submittedName>
        <fullName evidence="1">Uncharacterized protein</fullName>
    </submittedName>
</protein>
<name>A0A2I1HTM7_9GLOM</name>
<organism evidence="1 2">
    <name type="scientific">Rhizophagus irregularis</name>
    <dbReference type="NCBI Taxonomy" id="588596"/>
    <lineage>
        <taxon>Eukaryota</taxon>
        <taxon>Fungi</taxon>
        <taxon>Fungi incertae sedis</taxon>
        <taxon>Mucoromycota</taxon>
        <taxon>Glomeromycotina</taxon>
        <taxon>Glomeromycetes</taxon>
        <taxon>Glomerales</taxon>
        <taxon>Glomeraceae</taxon>
        <taxon>Rhizophagus</taxon>
    </lineage>
</organism>
<accession>A0A2I1HTM7</accession>
<dbReference type="AlphaFoldDB" id="A0A2I1HTM7"/>
<proteinExistence type="predicted"/>
<reference evidence="1 2" key="1">
    <citation type="submission" date="2015-10" db="EMBL/GenBank/DDBJ databases">
        <title>Genome analyses suggest a sexual origin of heterokaryosis in a supposedly ancient asexual fungus.</title>
        <authorList>
            <person name="Ropars J."/>
            <person name="Sedzielewska K."/>
            <person name="Noel J."/>
            <person name="Charron P."/>
            <person name="Farinelli L."/>
            <person name="Marton T."/>
            <person name="Kruger M."/>
            <person name="Pelin A."/>
            <person name="Brachmann A."/>
            <person name="Corradi N."/>
        </authorList>
    </citation>
    <scope>NUCLEOTIDE SEQUENCE [LARGE SCALE GENOMIC DNA]</scope>
    <source>
        <strain evidence="1 2">A4</strain>
    </source>
</reference>
<keyword evidence="2" id="KW-1185">Reference proteome</keyword>
<dbReference type="EMBL" id="LLXI01006557">
    <property type="protein sequence ID" value="PKY62173.1"/>
    <property type="molecule type" value="Genomic_DNA"/>
</dbReference>